<keyword evidence="4 6" id="KW-1133">Transmembrane helix</keyword>
<dbReference type="InterPro" id="IPR027566">
    <property type="entry name" value="Symport/antiport_PotE"/>
</dbReference>
<evidence type="ECO:0000256" key="6">
    <source>
        <dbReference type="HAMAP-Rule" id="MF_02073"/>
    </source>
</evidence>
<dbReference type="Gene3D" id="1.20.1740.10">
    <property type="entry name" value="Amino acid/polyamine transporter I"/>
    <property type="match status" value="1"/>
</dbReference>
<feature type="transmembrane region" description="Helical" evidence="6">
    <location>
        <begin position="385"/>
        <end position="403"/>
    </location>
</feature>
<dbReference type="GeneID" id="78362940"/>
<name>A0A227KQM8_9BURK</name>
<evidence type="ECO:0000256" key="3">
    <source>
        <dbReference type="ARBA" id="ARBA00022692"/>
    </source>
</evidence>
<feature type="transmembrane region" description="Helical" evidence="6">
    <location>
        <begin position="319"/>
        <end position="339"/>
    </location>
</feature>
<feature type="transmembrane region" description="Helical" evidence="6">
    <location>
        <begin position="12"/>
        <end position="29"/>
    </location>
</feature>
<dbReference type="GO" id="GO:0015496">
    <property type="term" value="F:putrescine:ornithine antiporter activity"/>
    <property type="evidence" value="ECO:0007669"/>
    <property type="project" value="InterPro"/>
</dbReference>
<feature type="transmembrane region" description="Helical" evidence="6">
    <location>
        <begin position="409"/>
        <end position="427"/>
    </location>
</feature>
<dbReference type="AlphaFoldDB" id="A0A227KQM8"/>
<accession>A0A227KQM8</accession>
<evidence type="ECO:0000313" key="8">
    <source>
        <dbReference type="Proteomes" id="UP000214610"/>
    </source>
</evidence>
<keyword evidence="5 6" id="KW-0472">Membrane</keyword>
<dbReference type="EMBL" id="NHMP01000001">
    <property type="protein sequence ID" value="OXE50762.1"/>
    <property type="molecule type" value="Genomic_DNA"/>
</dbReference>
<sequence>MSENRAKMSVTQLTLLTAINMMGSGIVMLPTKLAEVGTISILSWLITALGSLCLAYAFAKCGMFSKRPGMGGYTEYAFGKAGNFMANYTYGVSLLFANIAIAITCVGYGAEFLEMELSPVAVCISTIVVLWLCTVANFAGASITGKFSSVAVWCAILPVLCLSVIGWFWFSPTMYIEAWNPHNEPFFSAVGASISMTLWAFLGLESACANSDAVDNPEKNVPIAVLAATIGVAIIYIVSTNIIAGIVPNAELVKSNAPFGLTFTMMFNSTIGKIVMFMLVLSCAGSTLGWQFTIAKVFQQSAVDGFFPKAFAKVNKWEAPVLGMLIIVAVQTGFCFMTISPELFKQFNRLVDLAVVTNIMPYILSMAALPVIMKAAHVEVTKAKVYVFIGFVGAVYSFYALFSTGINEVFWGSLATFLGWTLWGFIAPKFSKNEA</sequence>
<dbReference type="NCBIfam" id="TIGR04299">
    <property type="entry name" value="antiport_PotE"/>
    <property type="match status" value="1"/>
</dbReference>
<reference evidence="8" key="1">
    <citation type="submission" date="2017-05" db="EMBL/GenBank/DDBJ databases">
        <title>Improved OligoMM genomes.</title>
        <authorList>
            <person name="Garzetti D."/>
        </authorList>
    </citation>
    <scope>NUCLEOTIDE SEQUENCE [LARGE SCALE GENOMIC DNA]</scope>
    <source>
        <strain evidence="8">YL45</strain>
    </source>
</reference>
<dbReference type="InterPro" id="IPR002293">
    <property type="entry name" value="AA/rel_permease1"/>
</dbReference>
<feature type="transmembrane region" description="Helical" evidence="6">
    <location>
        <begin position="88"/>
        <end position="110"/>
    </location>
</feature>
<comment type="similarity">
    <text evidence="6">Belongs to the amino acid-polyamine-organocation (APC) superfamily. Basic amino acid/polyamine antiporter (APA) (TC 2.A.3.2) family.</text>
</comment>
<dbReference type="InterPro" id="IPR050367">
    <property type="entry name" value="APC_superfamily"/>
</dbReference>
<protein>
    <recommendedName>
        <fullName evidence="6">Putrescine transporter</fullName>
    </recommendedName>
</protein>
<dbReference type="PANTHER" id="PTHR42770">
    <property type="entry name" value="AMINO ACID TRANSPORTER-RELATED"/>
    <property type="match status" value="1"/>
</dbReference>
<evidence type="ECO:0000313" key="7">
    <source>
        <dbReference type="EMBL" id="OXE50762.1"/>
    </source>
</evidence>
<comment type="subcellular location">
    <subcellularLocation>
        <location evidence="6">Cell inner membrane</location>
        <topology evidence="6">Multi-pass membrane protein</topology>
    </subcellularLocation>
    <subcellularLocation>
        <location evidence="1">Cell membrane</location>
        <topology evidence="1">Multi-pass membrane protein</topology>
    </subcellularLocation>
</comment>
<keyword evidence="6" id="KW-0813">Transport</keyword>
<dbReference type="PANTHER" id="PTHR42770:SF6">
    <property type="entry name" value="PUTRESCINE TRANSPORTER POTE"/>
    <property type="match status" value="1"/>
</dbReference>
<feature type="transmembrane region" description="Helical" evidence="6">
    <location>
        <begin position="185"/>
        <end position="202"/>
    </location>
</feature>
<keyword evidence="8" id="KW-1185">Reference proteome</keyword>
<comment type="caution">
    <text evidence="7">The sequence shown here is derived from an EMBL/GenBank/DDBJ whole genome shotgun (WGS) entry which is preliminary data.</text>
</comment>
<feature type="transmembrane region" description="Helical" evidence="6">
    <location>
        <begin position="116"/>
        <end position="138"/>
    </location>
</feature>
<organism evidence="7 8">
    <name type="scientific">Turicimonas muris</name>
    <dbReference type="NCBI Taxonomy" id="1796652"/>
    <lineage>
        <taxon>Bacteria</taxon>
        <taxon>Pseudomonadati</taxon>
        <taxon>Pseudomonadota</taxon>
        <taxon>Betaproteobacteria</taxon>
        <taxon>Burkholderiales</taxon>
        <taxon>Sutterellaceae</taxon>
        <taxon>Turicimonas</taxon>
    </lineage>
</organism>
<evidence type="ECO:0000256" key="4">
    <source>
        <dbReference type="ARBA" id="ARBA00022989"/>
    </source>
</evidence>
<keyword evidence="3 6" id="KW-0812">Transmembrane</keyword>
<feature type="transmembrane region" description="Helical" evidence="6">
    <location>
        <begin position="150"/>
        <end position="170"/>
    </location>
</feature>
<evidence type="ECO:0000256" key="5">
    <source>
        <dbReference type="ARBA" id="ARBA00023136"/>
    </source>
</evidence>
<feature type="transmembrane region" description="Helical" evidence="6">
    <location>
        <begin position="223"/>
        <end position="247"/>
    </location>
</feature>
<keyword evidence="2 6" id="KW-1003">Cell membrane</keyword>
<dbReference type="PIRSF" id="PIRSF006060">
    <property type="entry name" value="AA_transporter"/>
    <property type="match status" value="1"/>
</dbReference>
<proteinExistence type="inferred from homology"/>
<dbReference type="Proteomes" id="UP000214610">
    <property type="component" value="Unassembled WGS sequence"/>
</dbReference>
<evidence type="ECO:0000256" key="2">
    <source>
        <dbReference type="ARBA" id="ARBA00022475"/>
    </source>
</evidence>
<feature type="transmembrane region" description="Helical" evidence="6">
    <location>
        <begin position="41"/>
        <end position="59"/>
    </location>
</feature>
<gene>
    <name evidence="7" type="ORF">ADH67_00185</name>
</gene>
<feature type="transmembrane region" description="Helical" evidence="6">
    <location>
        <begin position="274"/>
        <end position="298"/>
    </location>
</feature>
<keyword evidence="6" id="KW-0997">Cell inner membrane</keyword>
<evidence type="ECO:0000256" key="1">
    <source>
        <dbReference type="ARBA" id="ARBA00004651"/>
    </source>
</evidence>
<dbReference type="Pfam" id="PF13520">
    <property type="entry name" value="AA_permease_2"/>
    <property type="match status" value="1"/>
</dbReference>
<feature type="transmembrane region" description="Helical" evidence="6">
    <location>
        <begin position="351"/>
        <end position="373"/>
    </location>
</feature>
<dbReference type="GO" id="GO:0005886">
    <property type="term" value="C:plasma membrane"/>
    <property type="evidence" value="ECO:0007669"/>
    <property type="project" value="UniProtKB-SubCell"/>
</dbReference>
<dbReference type="HAMAP" id="MF_02073">
    <property type="entry name" value="Putrescine_transp"/>
    <property type="match status" value="1"/>
</dbReference>
<dbReference type="RefSeq" id="WP_066595530.1">
    <property type="nucleotide sequence ID" value="NZ_CAJTBZ010000001.1"/>
</dbReference>
<dbReference type="NCBIfam" id="NF007938">
    <property type="entry name" value="PRK10655.1"/>
    <property type="match status" value="1"/>
</dbReference>